<keyword evidence="3" id="KW-1133">Transmembrane helix</keyword>
<feature type="coiled-coil region" evidence="1">
    <location>
        <begin position="453"/>
        <end position="626"/>
    </location>
</feature>
<feature type="coiled-coil region" evidence="1">
    <location>
        <begin position="4281"/>
        <end position="4340"/>
    </location>
</feature>
<keyword evidence="3" id="KW-0472">Membrane</keyword>
<evidence type="ECO:0000256" key="1">
    <source>
        <dbReference type="SAM" id="Coils"/>
    </source>
</evidence>
<evidence type="ECO:0000256" key="3">
    <source>
        <dbReference type="SAM" id="Phobius"/>
    </source>
</evidence>
<reference evidence="4" key="2">
    <citation type="submission" date="2025-09" db="UniProtKB">
        <authorList>
            <consortium name="Ensembl"/>
        </authorList>
    </citation>
    <scope>IDENTIFICATION</scope>
</reference>
<feature type="coiled-coil region" evidence="1">
    <location>
        <begin position="3928"/>
        <end position="3955"/>
    </location>
</feature>
<feature type="coiled-coil region" evidence="1">
    <location>
        <begin position="27"/>
        <end position="97"/>
    </location>
</feature>
<feature type="region of interest" description="Disordered" evidence="2">
    <location>
        <begin position="98"/>
        <end position="121"/>
    </location>
</feature>
<feature type="coiled-coil region" evidence="1">
    <location>
        <begin position="3820"/>
        <end position="3854"/>
    </location>
</feature>
<feature type="region of interest" description="Disordered" evidence="2">
    <location>
        <begin position="3108"/>
        <end position="3129"/>
    </location>
</feature>
<feature type="coiled-coil region" evidence="1">
    <location>
        <begin position="4003"/>
        <end position="4189"/>
    </location>
</feature>
<feature type="coiled-coil region" evidence="1">
    <location>
        <begin position="1355"/>
        <end position="1501"/>
    </location>
</feature>
<dbReference type="GO" id="GO:0005794">
    <property type="term" value="C:Golgi apparatus"/>
    <property type="evidence" value="ECO:0007669"/>
    <property type="project" value="InterPro"/>
</dbReference>
<feature type="compositionally biased region" description="Basic and acidic residues" evidence="2">
    <location>
        <begin position="104"/>
        <end position="118"/>
    </location>
</feature>
<dbReference type="Proteomes" id="UP000694545">
    <property type="component" value="Unplaced"/>
</dbReference>
<feature type="coiled-coil region" evidence="1">
    <location>
        <begin position="1936"/>
        <end position="2009"/>
    </location>
</feature>
<feature type="coiled-coil region" evidence="1">
    <location>
        <begin position="2652"/>
        <end position="2704"/>
    </location>
</feature>
<evidence type="ECO:0000313" key="5">
    <source>
        <dbReference type="Proteomes" id="UP000694545"/>
    </source>
</evidence>
<feature type="coiled-coil region" evidence="1">
    <location>
        <begin position="4468"/>
        <end position="4555"/>
    </location>
</feature>
<feature type="coiled-coil region" evidence="1">
    <location>
        <begin position="1779"/>
        <end position="1900"/>
    </location>
</feature>
<reference evidence="4" key="1">
    <citation type="submission" date="2025-08" db="UniProtKB">
        <authorList>
            <consortium name="Ensembl"/>
        </authorList>
    </citation>
    <scope>IDENTIFICATION</scope>
</reference>
<keyword evidence="5" id="KW-1185">Reference proteome</keyword>
<feature type="coiled-coil region" evidence="1">
    <location>
        <begin position="122"/>
        <end position="167"/>
    </location>
</feature>
<evidence type="ECO:0000256" key="2">
    <source>
        <dbReference type="SAM" id="MobiDB-lite"/>
    </source>
</evidence>
<keyword evidence="1" id="KW-0175">Coiled coil</keyword>
<proteinExistence type="predicted"/>
<feature type="coiled-coil region" evidence="1">
    <location>
        <begin position="2049"/>
        <end position="2210"/>
    </location>
</feature>
<feature type="coiled-coil region" evidence="1">
    <location>
        <begin position="691"/>
        <end position="836"/>
    </location>
</feature>
<feature type="coiled-coil region" evidence="1">
    <location>
        <begin position="3442"/>
        <end position="3511"/>
    </location>
</feature>
<accession>A0A8D2LE77</accession>
<protein>
    <recommendedName>
        <fullName evidence="6">Golgin subfamily B member 1-like</fullName>
    </recommendedName>
</protein>
<feature type="region of interest" description="Disordered" evidence="2">
    <location>
        <begin position="3650"/>
        <end position="3673"/>
    </location>
</feature>
<feature type="coiled-coil region" evidence="1">
    <location>
        <begin position="1530"/>
        <end position="1571"/>
    </location>
</feature>
<dbReference type="Ensembl" id="ENSVKKT00000021307.1">
    <property type="protein sequence ID" value="ENSVKKP00000020792.1"/>
    <property type="gene ID" value="ENSVKKG00000013957.1"/>
</dbReference>
<evidence type="ECO:0008006" key="6">
    <source>
        <dbReference type="Google" id="ProtNLM"/>
    </source>
</evidence>
<name>A0A8D2LE77_VARKO</name>
<evidence type="ECO:0000313" key="4">
    <source>
        <dbReference type="Ensembl" id="ENSVKKP00000020792.1"/>
    </source>
</evidence>
<dbReference type="PANTHER" id="PTHR18887">
    <property type="entry name" value="GOLGI-ASSOCIATED PROTEIN GCP360-RELATED"/>
    <property type="match status" value="1"/>
</dbReference>
<feature type="region of interest" description="Disordered" evidence="2">
    <location>
        <begin position="627"/>
        <end position="650"/>
    </location>
</feature>
<organism evidence="4 5">
    <name type="scientific">Varanus komodoensis</name>
    <name type="common">Komodo dragon</name>
    <dbReference type="NCBI Taxonomy" id="61221"/>
    <lineage>
        <taxon>Eukaryota</taxon>
        <taxon>Metazoa</taxon>
        <taxon>Chordata</taxon>
        <taxon>Craniata</taxon>
        <taxon>Vertebrata</taxon>
        <taxon>Euteleostomi</taxon>
        <taxon>Lepidosauria</taxon>
        <taxon>Squamata</taxon>
        <taxon>Bifurcata</taxon>
        <taxon>Unidentata</taxon>
        <taxon>Episquamata</taxon>
        <taxon>Toxicofera</taxon>
        <taxon>Anguimorpha</taxon>
        <taxon>Paleoanguimorpha</taxon>
        <taxon>Varanoidea</taxon>
        <taxon>Varanidae</taxon>
        <taxon>Varanus</taxon>
    </lineage>
</organism>
<feature type="coiled-coil region" evidence="1">
    <location>
        <begin position="2791"/>
        <end position="3032"/>
    </location>
</feature>
<feature type="coiled-coil region" evidence="1">
    <location>
        <begin position="4392"/>
        <end position="4419"/>
    </location>
</feature>
<dbReference type="InterPro" id="IPR026202">
    <property type="entry name" value="GOLGB1"/>
</dbReference>
<feature type="coiled-coil region" evidence="1">
    <location>
        <begin position="4693"/>
        <end position="4748"/>
    </location>
</feature>
<feature type="compositionally biased region" description="Basic and acidic residues" evidence="2">
    <location>
        <begin position="3120"/>
        <end position="3129"/>
    </location>
</feature>
<feature type="coiled-coil region" evidence="1">
    <location>
        <begin position="872"/>
        <end position="1192"/>
    </location>
</feature>
<gene>
    <name evidence="4" type="primary">LOC123026410</name>
</gene>
<dbReference type="PANTHER" id="PTHR18887:SF4">
    <property type="entry name" value="GOLGIN SUBFAMILY B MEMBER 1-LIKE"/>
    <property type="match status" value="1"/>
</dbReference>
<feature type="coiled-coil region" evidence="1">
    <location>
        <begin position="3202"/>
        <end position="3395"/>
    </location>
</feature>
<feature type="transmembrane region" description="Helical" evidence="3">
    <location>
        <begin position="4813"/>
        <end position="4833"/>
    </location>
</feature>
<sequence length="4834" mass="560921">MWKWGSGDDSASKSGLHNSSHAANMSVADLTEQLAQTEQLVAQLKELVKEKDNELHSKEQQLKDEKEAAETKISKIKLQNKAKVTSLTAQLEELKKQLPGTKVQEGKPEQKKGCRDGDQDNAAASRGKILVLKKKVEELETQNSQRNEELQKKIAELDAAYQRGAEMDSMLAEKQKKLAEKEAYIIDLQLACGSANDAKEVLILNNELKNQLSAKEASLQSMQILVQNLTKKVGDSEERCSLLEEQIENLKSLQNKEREHFQEREAMYTQNIRMFQNIIQEKEKELIDLAQKHEQELFKVAAKSDASADLEQLLKALKQKLHEKEEVMLGRTQVIDMLQRELDGKDQQLKELNEHLSHLQSEKENLQSKLNAEKHVMRAQLKDMMEKHEHEIKKIREKHNVDMQEIQEKHETELQEKDQTLLQLQKQLDKLTFSGQSSLDQAVDIDATIKQKLEHLEALAKLKTEEASKSEARFLKMKAWSKSRIKQLEDELKNFSSMNTNVTALHEQISKLEQEKEDLQSTLQAFSELKSQNEELLAKLEVYEEQQRKLQADLEQVTKRAASQASESGSMDELQSRLLEWQEIVTESEEAHNQVREEKTSIALRMAQIEEEREAIVSGQQELEEELTTGHRTGRMQPERRKTAQTSRKLQGDYGFDEKQCYEELNVTLDSTDSAEGENMGGWWPEYTSSSTGLRTVVEELELERNQLQEQILFLEDRCRDLEDRLQLQGRMEALQNETDRLQSQLTQLRSQQARDVEKHQVLVSNLNEQLKGLNERNSLLETLLVEKEQKLSSAAEKLEQIEDMRNSLQERDLLNKELGEKLLQTEQKLEDTLNKCSLYGAECAEQKTVISDLTEKVVAFKEKTVKQDSAIELMRLDLDQTNEELDRLNTSHLEDRSQLIQDLQKREREIDNLKEVLTEKDKELSALSSGMTEYSDQINILKHQIKCKENEIREMEEALSKAEREAQLLKDVQTADVKDASTKLSKLSEQLSTIESELSKVKIENEAKTKENKELVSQIKEASKRMKELHSEKKTHDVTHNNKLMECESQIKLLKEQVIRSTEKLQETETKCREEREHLRSQLAEHMSSKEKLNILLKEKEDKEQMLVNELKSVKDLNNQLTVENAKKNEELSNLSRQVSEQSEHLEIAKKSLQEKKEIIISLKDKLQVVEQQSEKEKSKLLSELDDKEMQWKEVNNMLQEKIEIINKFETETQNNIITNKQLQIAHEQKEKDFVSQLKVSEDLRSEVYTMEKEKQQLISENESLSKLLDVKECELLKRVQFISELESTLSARATEHQKLLSEVNHDKETLRNKVQELSDLLRQKDTSVSELLQEKEKECSVLAYELSQTREMTKQLQEEVKSFSTLLKDAKEKELEKDVILSRKESDYSKMVQQLRQEEEKILSLQKQVQDVEMELKVKHKSLEEKSSHTDTLLKQLEEKQINMTVLEKELERLQGDGIRLSNQVEEKDSVLLSQGLELEDLRRQISKKREECEVLNEQLVRFGKEMDVLKCEKDNALTICNAKSSECDALQHELTKYQCEIVSMKDEAHMLKSENEKLKTDIETINATLMKKCEGITPLNAQLSQQANSSLAFIDQIDLLVNEIKTLNRSFHDKEAVLLQRETLFQQMKESKDAGEKQYLQMISDLQCQVQTLGFEAGQLRQEVQEKENEIKKQAQDLKLLKDKSEESDLLRVQLSENMEIISDLQCQLKNMTAKTEELSKSITQKDIFLKQKEEEYDNLQAHISDTSCLQQKHVELLTSEVEKLKGIVSEKEMMMNNASLLNSKLKAELVDTETECECLRKQATDVEELNLSLKKEITDQKKLINEIRCTLTEKEVSLLDNTNLVKKLTEELKRNEEKLQLVSQLQGQIHELTQEIQNLKKLAQEKENAFLSLQDQFAAQYEQRNELRATLSKKEEYITELLSSLDKKGVNVQLAESSVQALTNEIDLIREELKKSTATVKILSQEKEESIADSQKKIDFLTVELESAKLEYQKMLEQVEIWKQNVQEREIALQVEQQKCIDQAKQIEYLNSELSVIRCKSSQECQNYILSIEKLQQQVDSLIKDKTLLQGNFDRMSIENKELVKYQNQLQQKSKELQELHEKLESSENESRTHLHAVTLQLENEREQLQMQVSVKSEEISELKFKVEKLEQSLIESENRWVTEHNRASQQSEINLEQLSYLEREVKTKEAQIQSLQQEQANIKKELSRQLCMLSSSRNVIKGNDSDAGQQVIKSELEKLSTLIDSILSKEAEAMALQHAFLEREEEINHLNNQLESMWSLQQEKELIQSDFAKVKAAHQTEIEYLSNELSAAKKALCKQLSVCEEKGIALTDMKKQVTLLQEKNNLLEKELESSCKTLNAKCQKETILLEELENKSHMIENLISQANQQKDLITTLNQQLKEKDCSVTQIMESMSKEMVKFSEEKNVLTIKLQQLEAIRNNMTKETNILSQQVEEFKKELELGQILLTDKETTIKELLNEKLQINVTLEKLSQEKENLKKKLQAALIIRKDLMQKIGKLEKDRQEYTEKECKKTQDLMKQIDDLTKQFKNAEALNKNLESQLEGLKEQMLENNVNINDTGEMLSTKSTCLEQLQKDVTELKDNNEQKNLAKKDQKDPPLAHMQFALIEKEKIYGEECSQHFFTTENLKAEEAKREETLKEMNVSEAESCSGNTHLSSGINQLQKEKETLQRKLQQLVVAHKESSETTQEQGDDHAILLANFEQLTKDFVLMKKDHKALQAIHQKKCEEFDSNLLLLCSLQKKMASPADHHHSENAKQKTLEAQELNKKAYAVTEESENRMNKMEAEIVKFYNSYIKLIELNENCKEELKQKSLELDRKEQEIINLKISIEELKQQFKQDEDNMLIKRGQLQQQVETYENELIHVKAMIESMDNEKNILHKRMEDDHLFSVQEIENLKRDVQQANTQISEKDNEIKHLHHSLKDLKGRFDHRKEIMKEVSQLQENLYESQEEAKHFKTVFEQMRQEREEFISNLEKSNIELVSMKEELRHASEENKELLMELNTLREKFLPVSNLGRNVAVSVKDKGENTEIKWLQSDNVAQNRIQDPDNSIPLLDVTQTEKMVLTRRTDDQDQSPAEMILGQMGKNGGNPHSQKQKCDAEEKSKERLQRKLQAALISRKEALKENKILKEQMELLTLENKELIDKAHILGLQVTELSRRKQDLNTTLYEEQTLAKENARLLTENENLTAACESLKSTMETIAQEKEAFSFQLNSLRDSQTVELAGWKAKHNELKQEYESLLQSYENISSKIAEMRQVIDVTRKEKQEALHRLNERESDKQEFQKLLQKATEENTEVKEQLKQIIESKENEISTLQIKAEKQATEHELCLKDYQKDVDEFVLQNRQLTEENKQLKERFDTLTQTLEKTQKEKESLSQYVSSIKLALRDLQMQFDSNKFNVQLTNSDLVSETDTLLKDIHLLNEAISEKERNALILKQENKSMSVRLKDTEESLYQKQSSLSKLENYCKSLNQEVASLGEKIKILEDDKCLLQEELENVQEISYKVKNEKECLETELLSHIKKLDEATEGLKAKQLQINLLSQQLQDLKEEKCNTIREKEEQQLHLVKVLEEKVKSAQRDNHGTKNKTKELQELLKEKQQEINQLQNNSIKYQEIILDLEKTMKLSQSKSERLEKDLNSTERKLTKSNEEMQRKLSLQKTLLDECRTERDHLANENLNIKKELKKKENQILIKEREFESQLEASLQQLNATCRKELLNFEEKYSVLQREKERILGEYHQLQKEIGIKDIQNKTLQSELDDALARLAAFAKCMSSLQNDRDRVIDGMKNWEIQFKEVIDNKQQQIDANRVIISSLQEEIKSKMFRIQELECRSSVLEDAKNADSHNFSELSQIKEENVTLQNRQHELAAALQSKEGLLQKLMKEKESFNHLINSNALEKEREAFNLTRKEEKIKQLLLENNELQAELEKQIAISNQMKSMLNKKDTEISLLISSKDTEISEYLALIQTQHRQQVSEYDQQIKTLQVAKEQSDEACQRMKDELKNLHAKAEKAVQDKVEIASEIDAFKKAMSSLQNDRDSLLSKHKKLECEHRLALCEKETLAMDSANQNRILKQELRKFLNQIDDLHSENAMLTAQLIKYREDLNQVLSLKDNQLKELLTQKLESIKNLEQEKLELQKKLKDIQLTVKADEENIESLRLENAKLTSKTYDLEILIASINKERLISESREKSSNLERNRLDQTKELAVDQQVEEQIEKQVQEFQQMIGKNTKDSGQDAKLLEDEATKSPQKKLFEVQFQNRELRSQIESFGKAMTALQEDRNRLIEDFRVLQNNYTSELRSEKRRADKLETELDLFKSNVLSVLKENALLTQASLEVKGKITFNQLTDELEKLCKLLDTRNLEISRLSSECENYAQQMDAFSKAMASLQDDRDRLLQEFCKLQVFHEANQGTSSISVPSDYISEISSLKHNLETLPKDRDRLAKESANLATAELSKLKAKVNDLKRDLNQTKAFHEEAEKERVSLQTELSRLRMEKNLLLAESQGLQNQFQATLAEKEQQIAELQRVHHEVISQGSISAGSNYPAKGLETVALVGSTDLPDQVKQLLAEKSRLQNELQRCLQEMHQRELHFQQINSKAMQSVEEKNILTTQLKTVSQTLRDSQLHYADLQNCYLQLEREYQVQVSSVQGTAQDELQAEVPPGAPQERAAVIVEIDNMELDKLRKRLADMEAQHDSAQRTVLQLTEALSEERNKRQIAEEALGLSEEQIKRSTPRDYSIQMQSDEEREALIINTSEHIIVRKVKGGALSFKRWIRGRSLYCSKLLTSRAKSRYLFLSYLVILHLLVLLCLTGIL</sequence>
<keyword evidence="3" id="KW-0812">Transmembrane</keyword>
<feature type="coiled-coil region" evidence="1">
    <location>
        <begin position="205"/>
        <end position="427"/>
    </location>
</feature>
<feature type="coiled-coil region" evidence="1">
    <location>
        <begin position="1242"/>
        <end position="1329"/>
    </location>
</feature>
<feature type="coiled-coil region" evidence="1">
    <location>
        <begin position="1653"/>
        <end position="1753"/>
    </location>
</feature>
<feature type="coiled-coil region" evidence="1">
    <location>
        <begin position="2300"/>
        <end position="2615"/>
    </location>
</feature>